<sequence>MGRPQEIHFQGRHYQVDIVKKMLSEEINLYERRLIIIKRASLKGQESLIKTYQDMIDARVNILNQLSKMTYTRSN</sequence>
<keyword evidence="2" id="KW-1185">Reference proteome</keyword>
<gene>
    <name evidence="1" type="ORF">NKI27_06765</name>
</gene>
<reference evidence="1" key="1">
    <citation type="submission" date="2022-06" db="EMBL/GenBank/DDBJ databases">
        <title>Alkalimarinus sp. nov., isolated from gut of a Alitta virens.</title>
        <authorList>
            <person name="Yang A.I."/>
            <person name="Shin N.-R."/>
        </authorList>
    </citation>
    <scope>NUCLEOTIDE SEQUENCE</scope>
    <source>
        <strain evidence="1">A2M4</strain>
    </source>
</reference>
<accession>A0ABY6N5P8</accession>
<evidence type="ECO:0000313" key="2">
    <source>
        <dbReference type="Proteomes" id="UP001163739"/>
    </source>
</evidence>
<dbReference type="Proteomes" id="UP001163739">
    <property type="component" value="Chromosome"/>
</dbReference>
<proteinExistence type="predicted"/>
<name>A0ABY6N5P8_9ALTE</name>
<protein>
    <submittedName>
        <fullName evidence="1">Uncharacterized protein</fullName>
    </submittedName>
</protein>
<dbReference type="EMBL" id="CP100390">
    <property type="protein sequence ID" value="UZE97445.1"/>
    <property type="molecule type" value="Genomic_DNA"/>
</dbReference>
<organism evidence="1 2">
    <name type="scientific">Alkalimarinus alittae</name>
    <dbReference type="NCBI Taxonomy" id="2961619"/>
    <lineage>
        <taxon>Bacteria</taxon>
        <taxon>Pseudomonadati</taxon>
        <taxon>Pseudomonadota</taxon>
        <taxon>Gammaproteobacteria</taxon>
        <taxon>Alteromonadales</taxon>
        <taxon>Alteromonadaceae</taxon>
        <taxon>Alkalimarinus</taxon>
    </lineage>
</organism>
<evidence type="ECO:0000313" key="1">
    <source>
        <dbReference type="EMBL" id="UZE97445.1"/>
    </source>
</evidence>
<dbReference type="RefSeq" id="WP_265048919.1">
    <property type="nucleotide sequence ID" value="NZ_CP100390.1"/>
</dbReference>